<dbReference type="EMBL" id="BDGG01000002">
    <property type="protein sequence ID" value="GAU94182.1"/>
    <property type="molecule type" value="Genomic_DNA"/>
</dbReference>
<dbReference type="PROSITE" id="PS51419">
    <property type="entry name" value="RAB"/>
    <property type="match status" value="1"/>
</dbReference>
<keyword evidence="3" id="KW-1003">Cell membrane</keyword>
<evidence type="ECO:0000256" key="4">
    <source>
        <dbReference type="ARBA" id="ARBA00022481"/>
    </source>
</evidence>
<keyword evidence="6" id="KW-0342">GTP-binding</keyword>
<dbReference type="Pfam" id="PF00071">
    <property type="entry name" value="Ras"/>
    <property type="match status" value="1"/>
</dbReference>
<keyword evidence="4" id="KW-0488">Methylation</keyword>
<evidence type="ECO:0000313" key="10">
    <source>
        <dbReference type="EMBL" id="GAU94182.1"/>
    </source>
</evidence>
<evidence type="ECO:0000256" key="9">
    <source>
        <dbReference type="ARBA" id="ARBA00023289"/>
    </source>
</evidence>
<evidence type="ECO:0000256" key="8">
    <source>
        <dbReference type="ARBA" id="ARBA00023288"/>
    </source>
</evidence>
<dbReference type="AlphaFoldDB" id="A0A1D1V2J0"/>
<evidence type="ECO:0000256" key="6">
    <source>
        <dbReference type="ARBA" id="ARBA00023134"/>
    </source>
</evidence>
<dbReference type="SUPFAM" id="SSF52540">
    <property type="entry name" value="P-loop containing nucleoside triphosphate hydrolases"/>
    <property type="match status" value="1"/>
</dbReference>
<keyword evidence="7" id="KW-0472">Membrane</keyword>
<proteinExistence type="inferred from homology"/>
<accession>A0A1D1V2J0</accession>
<dbReference type="SMART" id="SM00173">
    <property type="entry name" value="RAS"/>
    <property type="match status" value="1"/>
</dbReference>
<protein>
    <submittedName>
        <fullName evidence="10">Uncharacterized protein</fullName>
    </submittedName>
</protein>
<dbReference type="SMART" id="SM00175">
    <property type="entry name" value="RAB"/>
    <property type="match status" value="1"/>
</dbReference>
<reference evidence="10 11" key="1">
    <citation type="journal article" date="2016" name="Nat. Commun.">
        <title>Extremotolerant tardigrade genome and improved radiotolerance of human cultured cells by tardigrade-unique protein.</title>
        <authorList>
            <person name="Hashimoto T."/>
            <person name="Horikawa D.D."/>
            <person name="Saito Y."/>
            <person name="Kuwahara H."/>
            <person name="Kozuka-Hata H."/>
            <person name="Shin-I T."/>
            <person name="Minakuchi Y."/>
            <person name="Ohishi K."/>
            <person name="Motoyama A."/>
            <person name="Aizu T."/>
            <person name="Enomoto A."/>
            <person name="Kondo K."/>
            <person name="Tanaka S."/>
            <person name="Hara Y."/>
            <person name="Koshikawa S."/>
            <person name="Sagara H."/>
            <person name="Miura T."/>
            <person name="Yokobori S."/>
            <person name="Miyagawa K."/>
            <person name="Suzuki Y."/>
            <person name="Kubo T."/>
            <person name="Oyama M."/>
            <person name="Kohara Y."/>
            <person name="Fujiyama A."/>
            <person name="Arakawa K."/>
            <person name="Katayama T."/>
            <person name="Toyoda A."/>
            <person name="Kunieda T."/>
        </authorList>
    </citation>
    <scope>NUCLEOTIDE SEQUENCE [LARGE SCALE GENOMIC DNA]</scope>
    <source>
        <strain evidence="10 11">YOKOZUNA-1</strain>
    </source>
</reference>
<dbReference type="GO" id="GO:0003924">
    <property type="term" value="F:GTPase activity"/>
    <property type="evidence" value="ECO:0007669"/>
    <property type="project" value="InterPro"/>
</dbReference>
<dbReference type="SMART" id="SM00174">
    <property type="entry name" value="RHO"/>
    <property type="match status" value="1"/>
</dbReference>
<dbReference type="FunFam" id="3.40.50.300:FF:000983">
    <property type="entry name" value="Rho family GTPase"/>
    <property type="match status" value="1"/>
</dbReference>
<evidence type="ECO:0000256" key="5">
    <source>
        <dbReference type="ARBA" id="ARBA00022741"/>
    </source>
</evidence>
<keyword evidence="11" id="KW-1185">Reference proteome</keyword>
<dbReference type="Proteomes" id="UP000186922">
    <property type="component" value="Unassembled WGS sequence"/>
</dbReference>
<dbReference type="PROSITE" id="PS51420">
    <property type="entry name" value="RHO"/>
    <property type="match status" value="1"/>
</dbReference>
<dbReference type="PANTHER" id="PTHR24072">
    <property type="entry name" value="RHO FAMILY GTPASE"/>
    <property type="match status" value="1"/>
</dbReference>
<keyword evidence="5" id="KW-0547">Nucleotide-binding</keyword>
<organism evidence="10 11">
    <name type="scientific">Ramazzottius varieornatus</name>
    <name type="common">Water bear</name>
    <name type="synonym">Tardigrade</name>
    <dbReference type="NCBI Taxonomy" id="947166"/>
    <lineage>
        <taxon>Eukaryota</taxon>
        <taxon>Metazoa</taxon>
        <taxon>Ecdysozoa</taxon>
        <taxon>Tardigrada</taxon>
        <taxon>Eutardigrada</taxon>
        <taxon>Parachela</taxon>
        <taxon>Hypsibioidea</taxon>
        <taxon>Ramazzottiidae</taxon>
        <taxon>Ramazzottius</taxon>
    </lineage>
</organism>
<comment type="caution">
    <text evidence="10">The sequence shown here is derived from an EMBL/GenBank/DDBJ whole genome shotgun (WGS) entry which is preliminary data.</text>
</comment>
<dbReference type="InterPro" id="IPR005225">
    <property type="entry name" value="Small_GTP-bd"/>
</dbReference>
<keyword evidence="8" id="KW-0449">Lipoprotein</keyword>
<dbReference type="GO" id="GO:0007264">
    <property type="term" value="P:small GTPase-mediated signal transduction"/>
    <property type="evidence" value="ECO:0007669"/>
    <property type="project" value="InterPro"/>
</dbReference>
<dbReference type="GO" id="GO:0005886">
    <property type="term" value="C:plasma membrane"/>
    <property type="evidence" value="ECO:0007669"/>
    <property type="project" value="UniProtKB-SubCell"/>
</dbReference>
<sequence length="205" mass="23060">MSSGQMEDRASMRKKLIVVGDGACGKTCLLYRFAKDDFLTEYVPTVFESMAASLEVDGSIMELILWDTAGQEEFDRLRPLSYPNTDVILICFSLESPDSLDNVRNTWIPEVRHFCPKTPIILVGNKKDLVDDRKVIEDLQKRKQDTVKSTEGRHVADKIGAFAYVENSAKTGEGVQLVFQTACRAIMSPKKKTRKDDGGFRCQLL</sequence>
<name>A0A1D1V2J0_RAMVA</name>
<dbReference type="GO" id="GO:0005525">
    <property type="term" value="F:GTP binding"/>
    <property type="evidence" value="ECO:0007669"/>
    <property type="project" value="UniProtKB-KW"/>
</dbReference>
<dbReference type="PROSITE" id="PS51421">
    <property type="entry name" value="RAS"/>
    <property type="match status" value="1"/>
</dbReference>
<dbReference type="InterPro" id="IPR003578">
    <property type="entry name" value="Small_GTPase_Rho"/>
</dbReference>
<dbReference type="PRINTS" id="PR00449">
    <property type="entry name" value="RASTRNSFRMNG"/>
</dbReference>
<dbReference type="SMART" id="SM00176">
    <property type="entry name" value="RAN"/>
    <property type="match status" value="1"/>
</dbReference>
<comment type="subcellular location">
    <subcellularLocation>
        <location evidence="1">Cell membrane</location>
        <topology evidence="1">Lipid-anchor</topology>
        <orientation evidence="1">Cytoplasmic side</orientation>
    </subcellularLocation>
</comment>
<dbReference type="InterPro" id="IPR001806">
    <property type="entry name" value="Small_GTPase"/>
</dbReference>
<evidence type="ECO:0000313" key="11">
    <source>
        <dbReference type="Proteomes" id="UP000186922"/>
    </source>
</evidence>
<dbReference type="Gene3D" id="3.40.50.300">
    <property type="entry name" value="P-loop containing nucleotide triphosphate hydrolases"/>
    <property type="match status" value="1"/>
</dbReference>
<evidence type="ECO:0000256" key="2">
    <source>
        <dbReference type="ARBA" id="ARBA00010142"/>
    </source>
</evidence>
<evidence type="ECO:0000256" key="1">
    <source>
        <dbReference type="ARBA" id="ARBA00004342"/>
    </source>
</evidence>
<dbReference type="NCBIfam" id="TIGR00231">
    <property type="entry name" value="small_GTP"/>
    <property type="match status" value="1"/>
</dbReference>
<gene>
    <name evidence="10" type="primary">RvY_06007-1</name>
    <name evidence="10" type="synonym">RvY_06007.1</name>
    <name evidence="10" type="ORF">RvY_06007</name>
</gene>
<dbReference type="STRING" id="947166.A0A1D1V2J0"/>
<comment type="similarity">
    <text evidence="2">Belongs to the small GTPase superfamily. Rho family.</text>
</comment>
<evidence type="ECO:0000256" key="3">
    <source>
        <dbReference type="ARBA" id="ARBA00022475"/>
    </source>
</evidence>
<keyword evidence="9" id="KW-0636">Prenylation</keyword>
<dbReference type="InterPro" id="IPR027417">
    <property type="entry name" value="P-loop_NTPase"/>
</dbReference>
<evidence type="ECO:0000256" key="7">
    <source>
        <dbReference type="ARBA" id="ARBA00023136"/>
    </source>
</evidence>
<dbReference type="OrthoDB" id="8830751at2759"/>